<keyword evidence="2" id="KW-1133">Transmembrane helix</keyword>
<reference evidence="5" key="1">
    <citation type="submission" date="2016-11" db="EMBL/GenBank/DDBJ databases">
        <title>Complete Genome Sequence of alachlor-degrading Sphingomonas sp. strain JJ-A5.</title>
        <authorList>
            <person name="Lee H."/>
            <person name="Ka J.-O."/>
        </authorList>
    </citation>
    <scope>NUCLEOTIDE SEQUENCE [LARGE SCALE GENOMIC DNA]</scope>
    <source>
        <strain evidence="5">JJ-A5</strain>
    </source>
</reference>
<dbReference type="KEGG" id="sphj:BSL82_14990"/>
<evidence type="ECO:0000256" key="1">
    <source>
        <dbReference type="SAM" id="MobiDB-lite"/>
    </source>
</evidence>
<gene>
    <name evidence="4" type="ORF">BSL82_14990</name>
</gene>
<dbReference type="STRING" id="1921510.BSL82_14990"/>
<dbReference type="AlphaFoldDB" id="A0A1L3ZXR9"/>
<dbReference type="EMBL" id="CP018221">
    <property type="protein sequence ID" value="API60428.1"/>
    <property type="molecule type" value="Genomic_DNA"/>
</dbReference>
<evidence type="ECO:0000313" key="5">
    <source>
        <dbReference type="Proteomes" id="UP000182063"/>
    </source>
</evidence>
<dbReference type="RefSeq" id="WP_072598095.1">
    <property type="nucleotide sequence ID" value="NZ_CP018221.1"/>
</dbReference>
<dbReference type="NCBIfam" id="TIGR02098">
    <property type="entry name" value="MJ0042_CXXC"/>
    <property type="match status" value="1"/>
</dbReference>
<evidence type="ECO:0000259" key="3">
    <source>
        <dbReference type="Pfam" id="PF13717"/>
    </source>
</evidence>
<protein>
    <recommendedName>
        <fullName evidence="3">Zinc finger/thioredoxin putative domain-containing protein</fullName>
    </recommendedName>
</protein>
<feature type="region of interest" description="Disordered" evidence="1">
    <location>
        <begin position="64"/>
        <end position="106"/>
    </location>
</feature>
<name>A0A1L3ZXR9_9SPHN</name>
<organism evidence="4 5">
    <name type="scientific">Tardibacter chloracetimidivorans</name>
    <dbReference type="NCBI Taxonomy" id="1921510"/>
    <lineage>
        <taxon>Bacteria</taxon>
        <taxon>Pseudomonadati</taxon>
        <taxon>Pseudomonadota</taxon>
        <taxon>Alphaproteobacteria</taxon>
        <taxon>Sphingomonadales</taxon>
        <taxon>Sphingomonadaceae</taxon>
        <taxon>Tardibacter</taxon>
    </lineage>
</organism>
<feature type="transmembrane region" description="Helical" evidence="2">
    <location>
        <begin position="130"/>
        <end position="154"/>
    </location>
</feature>
<evidence type="ECO:0000256" key="2">
    <source>
        <dbReference type="SAM" id="Phobius"/>
    </source>
</evidence>
<keyword evidence="2" id="KW-0812">Transmembrane</keyword>
<feature type="domain" description="Zinc finger/thioredoxin putative" evidence="3">
    <location>
        <begin position="1"/>
        <end position="36"/>
    </location>
</feature>
<dbReference type="Proteomes" id="UP000182063">
    <property type="component" value="Chromosome"/>
</dbReference>
<sequence length="269" mass="28393">MMLTCPSCGTRYLVPDAAIGPAGRKVRCAACKHSWFQGPPEEVTGRDLVERGARKVVAAFESLAPDSDTSLAEPPPPPPPPPSWVAEASPMRAAHVEEDEEPAGPAVVPDINPFAHEPPFRPRRNPARRWTMVAVAGAVALVALNIGLVTMGGIDGIAARLGGQPVISDPASLLQLAPTGAPERRRLDNGYEILTVTGRIDNPTRTELPVPDIRAELLSSDGQPIYAWTISAPAPTLEAGASLPFDGVTVDVPAEATRMRLSFAEEGAN</sequence>
<feature type="compositionally biased region" description="Pro residues" evidence="1">
    <location>
        <begin position="73"/>
        <end position="83"/>
    </location>
</feature>
<evidence type="ECO:0000313" key="4">
    <source>
        <dbReference type="EMBL" id="API60428.1"/>
    </source>
</evidence>
<proteinExistence type="predicted"/>
<keyword evidence="2" id="KW-0472">Membrane</keyword>
<dbReference type="Pfam" id="PF13717">
    <property type="entry name" value="Zn_ribbon_4"/>
    <property type="match status" value="1"/>
</dbReference>
<dbReference type="InterPro" id="IPR011723">
    <property type="entry name" value="Znf/thioredoxin_put"/>
</dbReference>
<keyword evidence="5" id="KW-1185">Reference proteome</keyword>
<dbReference type="OrthoDB" id="7159357at2"/>
<accession>A0A1L3ZXR9</accession>